<comment type="caution">
    <text evidence="1">The sequence shown here is derived from an EMBL/GenBank/DDBJ whole genome shotgun (WGS) entry which is preliminary data.</text>
</comment>
<name>N9EYL8_ACIHA</name>
<evidence type="ECO:0000313" key="1">
    <source>
        <dbReference type="EMBL" id="ENW15638.1"/>
    </source>
</evidence>
<sequence length="281" mass="32502">MKSIKNKGITSYSENFKIRAINFKVLGLIIGCIREKRVHEAVYGLFCFLFYRPSPCQQENIIEPIKKSFNTFQVNIQNILINSREETISMVSDDKFVLGEYNNPGSRIAYIENTVIHLYQPYQNDSLVYHIHCIHHISDDFYYVTVGDTAKYLDIVKINSTECTIVKRVMSKLAGFTAMITLNDETWAGTDFSHRPNYLLNLETGEKIFLPRPAFTEYISVIRKFTDCKIEIMTKKLSFNSGCQLIFNTKSKKFESCKSISYRNETIIINDIEELKAVNNT</sequence>
<organism evidence="1 2">
    <name type="scientific">Acinetobacter haemolyticus CIP 64.3 = MTCC 9819</name>
    <dbReference type="NCBI Taxonomy" id="1217659"/>
    <lineage>
        <taxon>Bacteria</taxon>
        <taxon>Pseudomonadati</taxon>
        <taxon>Pseudomonadota</taxon>
        <taxon>Gammaproteobacteria</taxon>
        <taxon>Moraxellales</taxon>
        <taxon>Moraxellaceae</taxon>
        <taxon>Acinetobacter</taxon>
    </lineage>
</organism>
<keyword evidence="2" id="KW-1185">Reference proteome</keyword>
<dbReference type="RefSeq" id="WP_005084938.1">
    <property type="nucleotide sequence ID" value="NZ_ASYX01000008.1"/>
</dbReference>
<proteinExistence type="predicted"/>
<dbReference type="Proteomes" id="UP000017667">
    <property type="component" value="Unassembled WGS sequence"/>
</dbReference>
<accession>N9EYL8</accession>
<gene>
    <name evidence="1" type="ORF">F927_03378</name>
</gene>
<reference evidence="1 2" key="1">
    <citation type="submission" date="2013-02" db="EMBL/GenBank/DDBJ databases">
        <title>The Genome Sequence of Acinetobacter haemolyticus CIP 64.3.</title>
        <authorList>
            <consortium name="The Broad Institute Genome Sequencing Platform"/>
            <consortium name="The Broad Institute Genome Sequencing Center for Infectious Disease"/>
            <person name="Cerqueira G."/>
            <person name="Feldgarden M."/>
            <person name="Courvalin P."/>
            <person name="Perichon B."/>
            <person name="Grillot-Courvalin C."/>
            <person name="Clermont D."/>
            <person name="Rocha E."/>
            <person name="Yoon E.-J."/>
            <person name="Nemec A."/>
            <person name="Walker B."/>
            <person name="Young S.K."/>
            <person name="Zeng Q."/>
            <person name="Gargeya S."/>
            <person name="Fitzgerald M."/>
            <person name="Haas B."/>
            <person name="Abouelleil A."/>
            <person name="Alvarado L."/>
            <person name="Arachchi H.M."/>
            <person name="Berlin A.M."/>
            <person name="Chapman S.B."/>
            <person name="Dewar J."/>
            <person name="Goldberg J."/>
            <person name="Griggs A."/>
            <person name="Gujja S."/>
            <person name="Hansen M."/>
            <person name="Howarth C."/>
            <person name="Imamovic A."/>
            <person name="Larimer J."/>
            <person name="McCowan C."/>
            <person name="Murphy C."/>
            <person name="Neiman D."/>
            <person name="Pearson M."/>
            <person name="Priest M."/>
            <person name="Roberts A."/>
            <person name="Saif S."/>
            <person name="Shea T."/>
            <person name="Sisk P."/>
            <person name="Sykes S."/>
            <person name="Wortman J."/>
            <person name="Nusbaum C."/>
            <person name="Birren B."/>
        </authorList>
    </citation>
    <scope>NUCLEOTIDE SEQUENCE [LARGE SCALE GENOMIC DNA]</scope>
    <source>
        <strain evidence="1 2">CIP 64.3</strain>
    </source>
</reference>
<dbReference type="AlphaFoldDB" id="N9EYL8"/>
<dbReference type="HOGENOM" id="CLU_989122_0_0_6"/>
<protein>
    <submittedName>
        <fullName evidence="1">Uncharacterized protein</fullName>
    </submittedName>
</protein>
<dbReference type="PATRIC" id="fig|1217659.3.peg.3316"/>
<dbReference type="EMBL" id="APQQ01000032">
    <property type="protein sequence ID" value="ENW15638.1"/>
    <property type="molecule type" value="Genomic_DNA"/>
</dbReference>
<evidence type="ECO:0000313" key="2">
    <source>
        <dbReference type="Proteomes" id="UP000017667"/>
    </source>
</evidence>